<dbReference type="PANTHER" id="PTHR45436:SF5">
    <property type="entry name" value="SENSOR HISTIDINE KINASE TRCS"/>
    <property type="match status" value="1"/>
</dbReference>
<dbReference type="Gene3D" id="6.10.340.10">
    <property type="match status" value="1"/>
</dbReference>
<evidence type="ECO:0000259" key="12">
    <source>
        <dbReference type="PROSITE" id="PS50109"/>
    </source>
</evidence>
<dbReference type="Pfam" id="PF00672">
    <property type="entry name" value="HAMP"/>
    <property type="match status" value="1"/>
</dbReference>
<evidence type="ECO:0000256" key="1">
    <source>
        <dbReference type="ARBA" id="ARBA00000085"/>
    </source>
</evidence>
<feature type="domain" description="Histidine kinase" evidence="12">
    <location>
        <begin position="362"/>
        <end position="592"/>
    </location>
</feature>
<dbReference type="SMART" id="SM00388">
    <property type="entry name" value="HisKA"/>
    <property type="match status" value="1"/>
</dbReference>
<protein>
    <recommendedName>
        <fullName evidence="3">histidine kinase</fullName>
        <ecNumber evidence="3">2.7.13.3</ecNumber>
    </recommendedName>
</protein>
<dbReference type="InterPro" id="IPR005467">
    <property type="entry name" value="His_kinase_dom"/>
</dbReference>
<keyword evidence="4" id="KW-0597">Phosphoprotein</keyword>
<keyword evidence="15" id="KW-1185">Reference proteome</keyword>
<evidence type="ECO:0000256" key="6">
    <source>
        <dbReference type="ARBA" id="ARBA00022692"/>
    </source>
</evidence>
<evidence type="ECO:0000313" key="14">
    <source>
        <dbReference type="EMBL" id="NIX75799.1"/>
    </source>
</evidence>
<dbReference type="CDD" id="cd06225">
    <property type="entry name" value="HAMP"/>
    <property type="match status" value="1"/>
</dbReference>
<dbReference type="EC" id="2.7.13.3" evidence="3"/>
<keyword evidence="5" id="KW-0808">Transferase</keyword>
<dbReference type="PROSITE" id="PS50109">
    <property type="entry name" value="HIS_KIN"/>
    <property type="match status" value="1"/>
</dbReference>
<keyword evidence="7" id="KW-0418">Kinase</keyword>
<evidence type="ECO:0000256" key="11">
    <source>
        <dbReference type="SAM" id="Phobius"/>
    </source>
</evidence>
<dbReference type="Pfam" id="PF13755">
    <property type="entry name" value="Sensor_TM1"/>
    <property type="match status" value="1"/>
</dbReference>
<evidence type="ECO:0000256" key="5">
    <source>
        <dbReference type="ARBA" id="ARBA00022679"/>
    </source>
</evidence>
<dbReference type="Pfam" id="PF00512">
    <property type="entry name" value="HisKA"/>
    <property type="match status" value="1"/>
</dbReference>
<dbReference type="CDD" id="cd00082">
    <property type="entry name" value="HisKA"/>
    <property type="match status" value="1"/>
</dbReference>
<evidence type="ECO:0000256" key="10">
    <source>
        <dbReference type="ARBA" id="ARBA00023136"/>
    </source>
</evidence>
<dbReference type="RefSeq" id="WP_167671649.1">
    <property type="nucleotide sequence ID" value="NZ_JAATJS010000001.1"/>
</dbReference>
<dbReference type="InterPro" id="IPR003661">
    <property type="entry name" value="HisK_dim/P_dom"/>
</dbReference>
<evidence type="ECO:0000256" key="2">
    <source>
        <dbReference type="ARBA" id="ARBA00004370"/>
    </source>
</evidence>
<dbReference type="InterPro" id="IPR004358">
    <property type="entry name" value="Sig_transdc_His_kin-like_C"/>
</dbReference>
<keyword evidence="9" id="KW-0902">Two-component regulatory system</keyword>
<dbReference type="SUPFAM" id="SSF55874">
    <property type="entry name" value="ATPase domain of HSP90 chaperone/DNA topoisomerase II/histidine kinase"/>
    <property type="match status" value="1"/>
</dbReference>
<sequence>MKADFINVEPQGEEHAAPRGFLARLKRFGRSVSLRLSSSLTRRIVVLNLGGLVALLVGFLYLNQFREGLIDARVQSLLIQGEIIAGAVASSATVDTNAITIDPDKLLQMQAGETERFNDDNQSSLEFSINPERVAPVLRRLITPTRTRARIFDREGSLLLDSRTFYSRGDILRLDLPPPVAEEDTSYMERGWNAIRGLFRRKNRVVLEEPGPANGKTLPEVQQAYAGKQANVVRVNARGETIVSVAVPIQRFRSVQGVLLLSTQEGDIDAIIASERFALLQVFLVAAAVMIVLSLLLAGAIAGPVRRLAEAAERVRWGTKSRQEIPDFTNRSDEIGHLSGVLRDMTKALYNRIDAIESFAADVAHELKNPLTSLRSAVETLPLARSEDSQKRLMSIIQHDVKRLDRLISDISDASRLDAELARADAEPVDMVRLLEAVVSMANERRRSNDSLIALAIERQAKTRDAFIIRGHDNRLGQVFNNLIDNARSFSPPDQPVRVTLRRRKAEIEVLVEDSGPGIDPDALDRIFERFYTDRPDQGFGQNSGLGLSISRQIIEAHRGTIRAENRLGPPDEYGEPTRLGARFIIRLPAADGQRVTGRERG</sequence>
<dbReference type="PRINTS" id="PR00344">
    <property type="entry name" value="BCTRLSENSOR"/>
</dbReference>
<comment type="catalytic activity">
    <reaction evidence="1">
        <text>ATP + protein L-histidine = ADP + protein N-phospho-L-histidine.</text>
        <dbReference type="EC" id="2.7.13.3"/>
    </reaction>
</comment>
<dbReference type="Gene3D" id="1.10.287.130">
    <property type="match status" value="1"/>
</dbReference>
<name>A0ABX0V9B9_9HYPH</name>
<dbReference type="SMART" id="SM00387">
    <property type="entry name" value="HATPase_c"/>
    <property type="match status" value="1"/>
</dbReference>
<proteinExistence type="predicted"/>
<dbReference type="SUPFAM" id="SSF47384">
    <property type="entry name" value="Homodimeric domain of signal transducing histidine kinase"/>
    <property type="match status" value="1"/>
</dbReference>
<gene>
    <name evidence="14" type="ORF">HB375_04110</name>
</gene>
<feature type="domain" description="HAMP" evidence="13">
    <location>
        <begin position="299"/>
        <end position="354"/>
    </location>
</feature>
<dbReference type="InterPro" id="IPR003594">
    <property type="entry name" value="HATPase_dom"/>
</dbReference>
<feature type="transmembrane region" description="Helical" evidence="11">
    <location>
        <begin position="44"/>
        <end position="63"/>
    </location>
</feature>
<dbReference type="PANTHER" id="PTHR45436">
    <property type="entry name" value="SENSOR HISTIDINE KINASE YKOH"/>
    <property type="match status" value="1"/>
</dbReference>
<dbReference type="InterPro" id="IPR036890">
    <property type="entry name" value="HATPase_C_sf"/>
</dbReference>
<evidence type="ECO:0000313" key="15">
    <source>
        <dbReference type="Proteomes" id="UP000707352"/>
    </source>
</evidence>
<dbReference type="Pfam" id="PF02518">
    <property type="entry name" value="HATPase_c"/>
    <property type="match status" value="1"/>
</dbReference>
<organism evidence="14 15">
    <name type="scientific">Microvirga terricola</name>
    <dbReference type="NCBI Taxonomy" id="2719797"/>
    <lineage>
        <taxon>Bacteria</taxon>
        <taxon>Pseudomonadati</taxon>
        <taxon>Pseudomonadota</taxon>
        <taxon>Alphaproteobacteria</taxon>
        <taxon>Hyphomicrobiales</taxon>
        <taxon>Methylobacteriaceae</taxon>
        <taxon>Microvirga</taxon>
    </lineage>
</organism>
<dbReference type="EMBL" id="JAATJS010000001">
    <property type="protein sequence ID" value="NIX75799.1"/>
    <property type="molecule type" value="Genomic_DNA"/>
</dbReference>
<dbReference type="InterPro" id="IPR003660">
    <property type="entry name" value="HAMP_dom"/>
</dbReference>
<evidence type="ECO:0000256" key="3">
    <source>
        <dbReference type="ARBA" id="ARBA00012438"/>
    </source>
</evidence>
<keyword evidence="8 11" id="KW-1133">Transmembrane helix</keyword>
<dbReference type="InterPro" id="IPR050428">
    <property type="entry name" value="TCS_sensor_his_kinase"/>
</dbReference>
<evidence type="ECO:0000259" key="13">
    <source>
        <dbReference type="PROSITE" id="PS50885"/>
    </source>
</evidence>
<dbReference type="SMART" id="SM00304">
    <property type="entry name" value="HAMP"/>
    <property type="match status" value="1"/>
</dbReference>
<comment type="caution">
    <text evidence="14">The sequence shown here is derived from an EMBL/GenBank/DDBJ whole genome shotgun (WGS) entry which is preliminary data.</text>
</comment>
<reference evidence="14 15" key="1">
    <citation type="submission" date="2020-03" db="EMBL/GenBank/DDBJ databases">
        <title>The genome sequence of Microvirga sp. c23x22.</title>
        <authorList>
            <person name="Zhang X."/>
        </authorList>
    </citation>
    <scope>NUCLEOTIDE SEQUENCE [LARGE SCALE GENOMIC DNA]</scope>
    <source>
        <strain evidence="15">c23x22</strain>
    </source>
</reference>
<dbReference type="PROSITE" id="PS50885">
    <property type="entry name" value="HAMP"/>
    <property type="match status" value="1"/>
</dbReference>
<dbReference type="Proteomes" id="UP000707352">
    <property type="component" value="Unassembled WGS sequence"/>
</dbReference>
<dbReference type="Gene3D" id="3.30.565.10">
    <property type="entry name" value="Histidine kinase-like ATPase, C-terminal domain"/>
    <property type="match status" value="1"/>
</dbReference>
<comment type="subcellular location">
    <subcellularLocation>
        <location evidence="2">Membrane</location>
    </subcellularLocation>
</comment>
<dbReference type="InterPro" id="IPR025919">
    <property type="entry name" value="Stimulus_sens_dom"/>
</dbReference>
<dbReference type="Pfam" id="PF13756">
    <property type="entry name" value="Stimulus_sens_1"/>
    <property type="match status" value="1"/>
</dbReference>
<evidence type="ECO:0000256" key="7">
    <source>
        <dbReference type="ARBA" id="ARBA00022777"/>
    </source>
</evidence>
<feature type="transmembrane region" description="Helical" evidence="11">
    <location>
        <begin position="277"/>
        <end position="302"/>
    </location>
</feature>
<dbReference type="InterPro" id="IPR025908">
    <property type="entry name" value="Sensor_TM1"/>
</dbReference>
<dbReference type="InterPro" id="IPR036097">
    <property type="entry name" value="HisK_dim/P_sf"/>
</dbReference>
<evidence type="ECO:0000256" key="4">
    <source>
        <dbReference type="ARBA" id="ARBA00022553"/>
    </source>
</evidence>
<evidence type="ECO:0000256" key="8">
    <source>
        <dbReference type="ARBA" id="ARBA00022989"/>
    </source>
</evidence>
<keyword evidence="6 11" id="KW-0812">Transmembrane</keyword>
<evidence type="ECO:0000256" key="9">
    <source>
        <dbReference type="ARBA" id="ARBA00023012"/>
    </source>
</evidence>
<accession>A0ABX0V9B9</accession>
<keyword evidence="10 11" id="KW-0472">Membrane</keyword>